<dbReference type="OrthoDB" id="15270at2759"/>
<evidence type="ECO:0000256" key="2">
    <source>
        <dbReference type="ARBA" id="ARBA00022692"/>
    </source>
</evidence>
<accession>A0A6A4WVY1</accession>
<keyword evidence="3 5" id="KW-1133">Transmembrane helix</keyword>
<keyword evidence="5" id="KW-0256">Endoplasmic reticulum</keyword>
<evidence type="ECO:0000313" key="7">
    <source>
        <dbReference type="Proteomes" id="UP000440578"/>
    </source>
</evidence>
<feature type="transmembrane region" description="Helical" evidence="5">
    <location>
        <begin position="199"/>
        <end position="223"/>
    </location>
</feature>
<protein>
    <recommendedName>
        <fullName evidence="5">Phosphatidylinositol-glycan biosynthesis class W protein</fullName>
        <ecNumber evidence="5">2.3.-.-</ecNumber>
    </recommendedName>
</protein>
<dbReference type="GO" id="GO:0005789">
    <property type="term" value="C:endoplasmic reticulum membrane"/>
    <property type="evidence" value="ECO:0007669"/>
    <property type="project" value="UniProtKB-SubCell"/>
</dbReference>
<comment type="similarity">
    <text evidence="5">Belongs to the PIGW family.</text>
</comment>
<dbReference type="GO" id="GO:0072659">
    <property type="term" value="P:protein localization to plasma membrane"/>
    <property type="evidence" value="ECO:0007669"/>
    <property type="project" value="TreeGrafter"/>
</dbReference>
<evidence type="ECO:0000256" key="1">
    <source>
        <dbReference type="ARBA" id="ARBA00004141"/>
    </source>
</evidence>
<name>A0A6A4WVY1_AMPAM</name>
<sequence>MFNPLFAFLSALLEFSILVLPLIGSVTLLADHALSLCSFLAALAALSALACASRRPLAGSLTAALRRASVATPRLPCVTNARAHLHLATALCILAVDYRVFPRRLAKAETYGSGLMDVAVGYFAAFHGLTSPESRAPAGRRRPLAARLADYWRSVRAALGLAALGAGRLTLVKLSGYHEHVSEYGVHWNFFFTLAMVKLVAPLWLVVLPASLSAVLAVLVAVLQQTVLDAGAEKWITAEGPRDGSLIEANREAFVSLPGYVALYLLGVALGTYLRRPRAGWLRWLGCCVSLFLVAAGLWRLSACMDAGPYRISRRLANGTYIVACAAQVLGISSVYLLVDLIITLLQALGVIPAGTAQRVPSLMAASGDKGLAMFCLANLATGGVNLATRTIEASDATALAVLTAYMAVLCAIVVWMNTRHLSEQPSGKGGADGERKKKEK</sequence>
<dbReference type="Proteomes" id="UP000440578">
    <property type="component" value="Unassembled WGS sequence"/>
</dbReference>
<reference evidence="6 7" key="1">
    <citation type="submission" date="2019-07" db="EMBL/GenBank/DDBJ databases">
        <title>Draft genome assembly of a fouling barnacle, Amphibalanus amphitrite (Darwin, 1854): The first reference genome for Thecostraca.</title>
        <authorList>
            <person name="Kim W."/>
        </authorList>
    </citation>
    <scope>NUCLEOTIDE SEQUENCE [LARGE SCALE GENOMIC DNA]</scope>
    <source>
        <strain evidence="6">SNU_AA5</strain>
        <tissue evidence="6">Soma without cirri and trophi</tissue>
    </source>
</reference>
<comment type="function">
    <text evidence="5">A acetyltransferase, which acetylates the inositol ring of phosphatidylinositol during biosynthesis of GPI-anchor.</text>
</comment>
<proteinExistence type="inferred from homology"/>
<dbReference type="InterPro" id="IPR009447">
    <property type="entry name" value="PIGW/GWT1"/>
</dbReference>
<keyword evidence="2 5" id="KW-0812">Transmembrane</keyword>
<evidence type="ECO:0000313" key="6">
    <source>
        <dbReference type="EMBL" id="KAF0311307.1"/>
    </source>
</evidence>
<feature type="transmembrane region" description="Helical" evidence="5">
    <location>
        <begin position="253"/>
        <end position="274"/>
    </location>
</feature>
<dbReference type="PANTHER" id="PTHR20661:SF0">
    <property type="entry name" value="PHOSPHATIDYLINOSITOL-GLYCAN BIOSYNTHESIS CLASS W PROTEIN"/>
    <property type="match status" value="1"/>
</dbReference>
<feature type="transmembrane region" description="Helical" evidence="5">
    <location>
        <begin position="281"/>
        <end position="301"/>
    </location>
</feature>
<feature type="transmembrane region" description="Helical" evidence="5">
    <location>
        <begin position="321"/>
        <end position="352"/>
    </location>
</feature>
<feature type="transmembrane region" description="Helical" evidence="5">
    <location>
        <begin position="32"/>
        <end position="52"/>
    </location>
</feature>
<dbReference type="GO" id="GO:0006506">
    <property type="term" value="P:GPI anchor biosynthetic process"/>
    <property type="evidence" value="ECO:0007669"/>
    <property type="project" value="UniProtKB-UniPathway"/>
</dbReference>
<organism evidence="6 7">
    <name type="scientific">Amphibalanus amphitrite</name>
    <name type="common">Striped barnacle</name>
    <name type="synonym">Balanus amphitrite</name>
    <dbReference type="NCBI Taxonomy" id="1232801"/>
    <lineage>
        <taxon>Eukaryota</taxon>
        <taxon>Metazoa</taxon>
        <taxon>Ecdysozoa</taxon>
        <taxon>Arthropoda</taxon>
        <taxon>Crustacea</taxon>
        <taxon>Multicrustacea</taxon>
        <taxon>Cirripedia</taxon>
        <taxon>Thoracica</taxon>
        <taxon>Thoracicalcarea</taxon>
        <taxon>Balanomorpha</taxon>
        <taxon>Balanoidea</taxon>
        <taxon>Balanidae</taxon>
        <taxon>Amphibalaninae</taxon>
        <taxon>Amphibalanus</taxon>
    </lineage>
</organism>
<keyword evidence="4 5" id="KW-0472">Membrane</keyword>
<comment type="pathway">
    <text evidence="5">Glycolipid biosynthesis; glycosylphosphatidylinositol-anchor biosynthesis.</text>
</comment>
<keyword evidence="7" id="KW-1185">Reference proteome</keyword>
<comment type="caution">
    <text evidence="6">The sequence shown here is derived from an EMBL/GenBank/DDBJ whole genome shotgun (WGS) entry which is preliminary data.</text>
</comment>
<evidence type="ECO:0000256" key="5">
    <source>
        <dbReference type="RuleBase" id="RU280819"/>
    </source>
</evidence>
<dbReference type="EC" id="2.3.-.-" evidence="5"/>
<comment type="subcellular location">
    <subcellularLocation>
        <location evidence="5">Endoplasmic reticulum membrane</location>
        <topology evidence="5">Multi-pass membrane protein</topology>
    </subcellularLocation>
    <subcellularLocation>
        <location evidence="1">Membrane</location>
        <topology evidence="1">Multi-pass membrane protein</topology>
    </subcellularLocation>
</comment>
<comment type="caution">
    <text evidence="5">Lacks conserved residue(s) required for the propagation of feature annotation.</text>
</comment>
<dbReference type="PANTHER" id="PTHR20661">
    <property type="entry name" value="PHOSPHATIDYLINOSITOL-GLYCAN BIOSYNTHESIS CLASS W PROTEIN"/>
    <property type="match status" value="1"/>
</dbReference>
<dbReference type="UniPathway" id="UPA00196"/>
<feature type="transmembrane region" description="Helical" evidence="5">
    <location>
        <begin position="398"/>
        <end position="417"/>
    </location>
</feature>
<keyword evidence="5" id="KW-0808">Transferase</keyword>
<dbReference type="EMBL" id="VIIS01000246">
    <property type="protein sequence ID" value="KAF0311307.1"/>
    <property type="molecule type" value="Genomic_DNA"/>
</dbReference>
<dbReference type="Pfam" id="PF06423">
    <property type="entry name" value="GWT1"/>
    <property type="match status" value="1"/>
</dbReference>
<feature type="transmembrane region" description="Helical" evidence="5">
    <location>
        <begin position="5"/>
        <end position="26"/>
    </location>
</feature>
<dbReference type="AlphaFoldDB" id="A0A6A4WVY1"/>
<dbReference type="GO" id="GO:0032216">
    <property type="term" value="F:glucosaminyl-phosphatidylinositol O-acyltransferase activity"/>
    <property type="evidence" value="ECO:0007669"/>
    <property type="project" value="TreeGrafter"/>
</dbReference>
<evidence type="ECO:0000256" key="4">
    <source>
        <dbReference type="ARBA" id="ARBA00023136"/>
    </source>
</evidence>
<evidence type="ECO:0000256" key="3">
    <source>
        <dbReference type="ARBA" id="ARBA00022989"/>
    </source>
</evidence>
<gene>
    <name evidence="6" type="primary">Pigw</name>
    <name evidence="6" type="ORF">FJT64_017862</name>
</gene>
<keyword evidence="5" id="KW-0012">Acyltransferase</keyword>
<keyword evidence="5" id="KW-0337">GPI-anchor biosynthesis</keyword>